<dbReference type="EMBL" id="LGRX02021627">
    <property type="protein sequence ID" value="KAK3256472.1"/>
    <property type="molecule type" value="Genomic_DNA"/>
</dbReference>
<dbReference type="AlphaFoldDB" id="A0AAE0KQ03"/>
<dbReference type="Proteomes" id="UP001190700">
    <property type="component" value="Unassembled WGS sequence"/>
</dbReference>
<gene>
    <name evidence="1" type="ORF">CYMTET_34394</name>
</gene>
<accession>A0AAE0KQ03</accession>
<protein>
    <submittedName>
        <fullName evidence="1">Uncharacterized protein</fullName>
    </submittedName>
</protein>
<keyword evidence="2" id="KW-1185">Reference proteome</keyword>
<reference evidence="1 2" key="1">
    <citation type="journal article" date="2015" name="Genome Biol. Evol.">
        <title>Comparative Genomics of a Bacterivorous Green Alga Reveals Evolutionary Causalities and Consequences of Phago-Mixotrophic Mode of Nutrition.</title>
        <authorList>
            <person name="Burns J.A."/>
            <person name="Paasch A."/>
            <person name="Narechania A."/>
            <person name="Kim E."/>
        </authorList>
    </citation>
    <scope>NUCLEOTIDE SEQUENCE [LARGE SCALE GENOMIC DNA]</scope>
    <source>
        <strain evidence="1 2">PLY_AMNH</strain>
    </source>
</reference>
<evidence type="ECO:0000313" key="1">
    <source>
        <dbReference type="EMBL" id="KAK3256472.1"/>
    </source>
</evidence>
<evidence type="ECO:0000313" key="2">
    <source>
        <dbReference type="Proteomes" id="UP001190700"/>
    </source>
</evidence>
<sequence>VPCEDNGETFVAPIIDFERPGVKKRKAKVQAAATLYIQKKKLKTAQAPGGVTGGDPGVQSSHTVALPIMAATTDHEVRCTTTCARHLEVSRVVILVFKAVTSSPNQT</sequence>
<name>A0AAE0KQ03_9CHLO</name>
<organism evidence="1 2">
    <name type="scientific">Cymbomonas tetramitiformis</name>
    <dbReference type="NCBI Taxonomy" id="36881"/>
    <lineage>
        <taxon>Eukaryota</taxon>
        <taxon>Viridiplantae</taxon>
        <taxon>Chlorophyta</taxon>
        <taxon>Pyramimonadophyceae</taxon>
        <taxon>Pyramimonadales</taxon>
        <taxon>Pyramimonadaceae</taxon>
        <taxon>Cymbomonas</taxon>
    </lineage>
</organism>
<comment type="caution">
    <text evidence="1">The sequence shown here is derived from an EMBL/GenBank/DDBJ whole genome shotgun (WGS) entry which is preliminary data.</text>
</comment>
<proteinExistence type="predicted"/>
<feature type="non-terminal residue" evidence="1">
    <location>
        <position position="1"/>
    </location>
</feature>